<evidence type="ECO:0000259" key="1">
    <source>
        <dbReference type="Pfam" id="PF05685"/>
    </source>
</evidence>
<organism evidence="2 3">
    <name type="scientific">Haliscomenobacter hydrossis (strain ATCC 27775 / DSM 1100 / LMG 10767 / O)</name>
    <dbReference type="NCBI Taxonomy" id="760192"/>
    <lineage>
        <taxon>Bacteria</taxon>
        <taxon>Pseudomonadati</taxon>
        <taxon>Bacteroidota</taxon>
        <taxon>Saprospiria</taxon>
        <taxon>Saprospirales</taxon>
        <taxon>Haliscomenobacteraceae</taxon>
        <taxon>Haliscomenobacter</taxon>
    </lineage>
</organism>
<dbReference type="eggNOG" id="COG4636">
    <property type="taxonomic scope" value="Bacteria"/>
</dbReference>
<dbReference type="PANTHER" id="PTHR36558:SF1">
    <property type="entry name" value="RESTRICTION ENDONUCLEASE DOMAIN-CONTAINING PROTEIN-RELATED"/>
    <property type="match status" value="1"/>
</dbReference>
<dbReference type="AlphaFoldDB" id="F4KWT8"/>
<dbReference type="InterPro" id="IPR011335">
    <property type="entry name" value="Restrct_endonuc-II-like"/>
</dbReference>
<gene>
    <name evidence="2" type="ordered locus">Halhy_4737</name>
</gene>
<protein>
    <recommendedName>
        <fullName evidence="1">Putative restriction endonuclease domain-containing protein</fullName>
    </recommendedName>
</protein>
<proteinExistence type="predicted"/>
<dbReference type="SUPFAM" id="SSF52980">
    <property type="entry name" value="Restriction endonuclease-like"/>
    <property type="match status" value="1"/>
</dbReference>
<dbReference type="EMBL" id="CP002691">
    <property type="protein sequence ID" value="AEE52571.1"/>
    <property type="molecule type" value="Genomic_DNA"/>
</dbReference>
<dbReference type="Pfam" id="PF05685">
    <property type="entry name" value="Uma2"/>
    <property type="match status" value="1"/>
</dbReference>
<keyword evidence="3" id="KW-1185">Reference proteome</keyword>
<name>F4KWT8_HALH1</name>
<dbReference type="Gene3D" id="3.90.1570.10">
    <property type="entry name" value="tt1808, chain A"/>
    <property type="match status" value="1"/>
</dbReference>
<reference evidence="2 3" key="1">
    <citation type="journal article" date="2011" name="Stand. Genomic Sci.">
        <title>Complete genome sequence of Haliscomenobacter hydrossis type strain (O).</title>
        <authorList>
            <consortium name="US DOE Joint Genome Institute (JGI-PGF)"/>
            <person name="Daligault H."/>
            <person name="Lapidus A."/>
            <person name="Zeytun A."/>
            <person name="Nolan M."/>
            <person name="Lucas S."/>
            <person name="Del Rio T.G."/>
            <person name="Tice H."/>
            <person name="Cheng J.F."/>
            <person name="Tapia R."/>
            <person name="Han C."/>
            <person name="Goodwin L."/>
            <person name="Pitluck S."/>
            <person name="Liolios K."/>
            <person name="Pagani I."/>
            <person name="Ivanova N."/>
            <person name="Huntemann M."/>
            <person name="Mavromatis K."/>
            <person name="Mikhailova N."/>
            <person name="Pati A."/>
            <person name="Chen A."/>
            <person name="Palaniappan K."/>
            <person name="Land M."/>
            <person name="Hauser L."/>
            <person name="Brambilla E.M."/>
            <person name="Rohde M."/>
            <person name="Verbarg S."/>
            <person name="Goker M."/>
            <person name="Bristow J."/>
            <person name="Eisen J.A."/>
            <person name="Markowitz V."/>
            <person name="Hugenholtz P."/>
            <person name="Kyrpides N.C."/>
            <person name="Klenk H.P."/>
            <person name="Woyke T."/>
        </authorList>
    </citation>
    <scope>NUCLEOTIDE SEQUENCE [LARGE SCALE GENOMIC DNA]</scope>
    <source>
        <strain evidence="3">ATCC 27775 / DSM 1100 / LMG 10767 / O</strain>
    </source>
</reference>
<dbReference type="InterPro" id="IPR012296">
    <property type="entry name" value="Nuclease_put_TT1808"/>
</dbReference>
<reference key="2">
    <citation type="submission" date="2011-04" db="EMBL/GenBank/DDBJ databases">
        <title>Complete sequence of chromosome of Haliscomenobacter hydrossis DSM 1100.</title>
        <authorList>
            <consortium name="US DOE Joint Genome Institute (JGI-PGF)"/>
            <person name="Lucas S."/>
            <person name="Han J."/>
            <person name="Lapidus A."/>
            <person name="Bruce D."/>
            <person name="Goodwin L."/>
            <person name="Pitluck S."/>
            <person name="Peters L."/>
            <person name="Kyrpides N."/>
            <person name="Mavromatis K."/>
            <person name="Ivanova N."/>
            <person name="Ovchinnikova G."/>
            <person name="Pagani I."/>
            <person name="Daligault H."/>
            <person name="Detter J.C."/>
            <person name="Han C."/>
            <person name="Land M."/>
            <person name="Hauser L."/>
            <person name="Markowitz V."/>
            <person name="Cheng J.-F."/>
            <person name="Hugenholtz P."/>
            <person name="Woyke T."/>
            <person name="Wu D."/>
            <person name="Verbarg S."/>
            <person name="Frueling A."/>
            <person name="Brambilla E."/>
            <person name="Klenk H.-P."/>
            <person name="Eisen J.A."/>
        </authorList>
    </citation>
    <scope>NUCLEOTIDE SEQUENCE</scope>
    <source>
        <strain>DSM 1100</strain>
    </source>
</reference>
<accession>F4KWT8</accession>
<dbReference type="CDD" id="cd06260">
    <property type="entry name" value="DUF820-like"/>
    <property type="match status" value="1"/>
</dbReference>
<dbReference type="PANTHER" id="PTHR36558">
    <property type="entry name" value="GLR1098 PROTEIN"/>
    <property type="match status" value="1"/>
</dbReference>
<evidence type="ECO:0000313" key="2">
    <source>
        <dbReference type="EMBL" id="AEE52571.1"/>
    </source>
</evidence>
<feature type="domain" description="Putative restriction endonuclease" evidence="1">
    <location>
        <begin position="45"/>
        <end position="215"/>
    </location>
</feature>
<evidence type="ECO:0000313" key="3">
    <source>
        <dbReference type="Proteomes" id="UP000008461"/>
    </source>
</evidence>
<dbReference type="STRING" id="760192.Halhy_4737"/>
<dbReference type="Proteomes" id="UP000008461">
    <property type="component" value="Chromosome"/>
</dbReference>
<dbReference type="InterPro" id="IPR008538">
    <property type="entry name" value="Uma2"/>
</dbReference>
<sequence length="220" mass="25133">MSQYLHQLLKNLKLHQNPYLMATTTTTPITSLAQLDPEGVYTYADYLTWQFQERVELIRGRLFPMSPAPNNLHQRILGNLHVPFWSFFQGQQCQVFLAPFDVRLPVSVKKGQSTTVVQPDISIICDPSKLDVQGCDGAPDLVVEILSPGNSKREMREKYQVYEESGVREYWLVYPLDREVRVYVLNTAGKFIGLAPVIEDDVLQSSIFPNLKIDLKQVFA</sequence>
<dbReference type="KEGG" id="hhy:Halhy_4737"/>
<dbReference type="HOGENOM" id="CLU_076312_0_2_10"/>